<evidence type="ECO:0000313" key="16">
    <source>
        <dbReference type="Proteomes" id="UP000189632"/>
    </source>
</evidence>
<reference evidence="15 16" key="1">
    <citation type="submission" date="2016-11" db="EMBL/GenBank/DDBJ databases">
        <title>Comparative genomics of Bartonella apis.</title>
        <authorList>
            <person name="Engel P."/>
        </authorList>
    </citation>
    <scope>NUCLEOTIDE SEQUENCE [LARGE SCALE GENOMIC DNA]</scope>
    <source>
        <strain evidence="15 16">BBC0122</strain>
    </source>
</reference>
<dbReference type="GO" id="GO:0006826">
    <property type="term" value="P:iron ion transport"/>
    <property type="evidence" value="ECO:0007669"/>
    <property type="project" value="UniProtKB-KW"/>
</dbReference>
<dbReference type="InterPro" id="IPR000531">
    <property type="entry name" value="Beta-barrel_TonB"/>
</dbReference>
<keyword evidence="4" id="KW-0410">Iron transport</keyword>
<comment type="subcellular location">
    <subcellularLocation>
        <location evidence="1 11">Cell outer membrane</location>
        <topology evidence="1 11">Multi-pass membrane protein</topology>
    </subcellularLocation>
</comment>
<dbReference type="SUPFAM" id="SSF56935">
    <property type="entry name" value="Porins"/>
    <property type="match status" value="1"/>
</dbReference>
<evidence type="ECO:0000256" key="10">
    <source>
        <dbReference type="ARBA" id="ARBA00023237"/>
    </source>
</evidence>
<keyword evidence="16" id="KW-1185">Reference proteome</keyword>
<dbReference type="InterPro" id="IPR036942">
    <property type="entry name" value="Beta-barrel_TonB_sf"/>
</dbReference>
<evidence type="ECO:0000259" key="13">
    <source>
        <dbReference type="Pfam" id="PF00593"/>
    </source>
</evidence>
<keyword evidence="6" id="KW-0408">Iron</keyword>
<feature type="domain" description="TonB-dependent receptor plug" evidence="14">
    <location>
        <begin position="53"/>
        <end position="155"/>
    </location>
</feature>
<keyword evidence="3 11" id="KW-1134">Transmembrane beta strand</keyword>
<evidence type="ECO:0000259" key="14">
    <source>
        <dbReference type="Pfam" id="PF07715"/>
    </source>
</evidence>
<organism evidence="15 16">
    <name type="scientific">Bartonella choladocola</name>
    <dbReference type="NCBI Taxonomy" id="2750995"/>
    <lineage>
        <taxon>Bacteria</taxon>
        <taxon>Pseudomonadati</taxon>
        <taxon>Pseudomonadota</taxon>
        <taxon>Alphaproteobacteria</taxon>
        <taxon>Hyphomicrobiales</taxon>
        <taxon>Bartonellaceae</taxon>
        <taxon>Bartonella</taxon>
    </lineage>
</organism>
<dbReference type="GO" id="GO:0009279">
    <property type="term" value="C:cell outer membrane"/>
    <property type="evidence" value="ECO:0007669"/>
    <property type="project" value="UniProtKB-SubCell"/>
</dbReference>
<evidence type="ECO:0000256" key="8">
    <source>
        <dbReference type="ARBA" id="ARBA00023077"/>
    </source>
</evidence>
<dbReference type="AlphaFoldDB" id="A0A1U9MK58"/>
<dbReference type="InterPro" id="IPR012910">
    <property type="entry name" value="Plug_dom"/>
</dbReference>
<evidence type="ECO:0000256" key="11">
    <source>
        <dbReference type="PROSITE-ProRule" id="PRU01360"/>
    </source>
</evidence>
<dbReference type="Pfam" id="PF07715">
    <property type="entry name" value="Plug"/>
    <property type="match status" value="1"/>
</dbReference>
<keyword evidence="10 11" id="KW-0998">Cell outer membrane</keyword>
<dbReference type="Gene3D" id="2.40.170.20">
    <property type="entry name" value="TonB-dependent receptor, beta-barrel domain"/>
    <property type="match status" value="1"/>
</dbReference>
<accession>A0A1U9MK58</accession>
<keyword evidence="5 11" id="KW-0812">Transmembrane</keyword>
<dbReference type="PANTHER" id="PTHR32552">
    <property type="entry name" value="FERRICHROME IRON RECEPTOR-RELATED"/>
    <property type="match status" value="1"/>
</dbReference>
<feature type="domain" description="TonB-dependent receptor-like beta-barrel" evidence="13">
    <location>
        <begin position="285"/>
        <end position="651"/>
    </location>
</feature>
<dbReference type="PANTHER" id="PTHR32552:SF81">
    <property type="entry name" value="TONB-DEPENDENT OUTER MEMBRANE RECEPTOR"/>
    <property type="match status" value="1"/>
</dbReference>
<evidence type="ECO:0000256" key="9">
    <source>
        <dbReference type="ARBA" id="ARBA00023136"/>
    </source>
</evidence>
<evidence type="ECO:0000256" key="3">
    <source>
        <dbReference type="ARBA" id="ARBA00022452"/>
    </source>
</evidence>
<name>A0A1U9MK58_9HYPH</name>
<evidence type="ECO:0000256" key="2">
    <source>
        <dbReference type="ARBA" id="ARBA00022448"/>
    </source>
</evidence>
<evidence type="ECO:0000256" key="5">
    <source>
        <dbReference type="ARBA" id="ARBA00022692"/>
    </source>
</evidence>
<dbReference type="PROSITE" id="PS52016">
    <property type="entry name" value="TONB_DEPENDENT_REC_3"/>
    <property type="match status" value="1"/>
</dbReference>
<dbReference type="InterPro" id="IPR039426">
    <property type="entry name" value="TonB-dep_rcpt-like"/>
</dbReference>
<keyword evidence="2 11" id="KW-0813">Transport</keyword>
<keyword evidence="9 11" id="KW-0472">Membrane</keyword>
<dbReference type="KEGG" id="bapi:BBC0122_019380"/>
<evidence type="ECO:0000256" key="1">
    <source>
        <dbReference type="ARBA" id="ARBA00004571"/>
    </source>
</evidence>
<keyword evidence="15" id="KW-0675">Receptor</keyword>
<dbReference type="Proteomes" id="UP000189632">
    <property type="component" value="Chromosome"/>
</dbReference>
<evidence type="ECO:0000256" key="7">
    <source>
        <dbReference type="ARBA" id="ARBA00023065"/>
    </source>
</evidence>
<evidence type="ECO:0000313" key="15">
    <source>
        <dbReference type="EMBL" id="AQT48031.1"/>
    </source>
</evidence>
<protein>
    <submittedName>
        <fullName evidence="15">Pesticin/yersiniabactin receptor</fullName>
    </submittedName>
</protein>
<evidence type="ECO:0000256" key="4">
    <source>
        <dbReference type="ARBA" id="ARBA00022496"/>
    </source>
</evidence>
<dbReference type="Pfam" id="PF00593">
    <property type="entry name" value="TonB_dep_Rec_b-barrel"/>
    <property type="match status" value="1"/>
</dbReference>
<keyword evidence="8 12" id="KW-0798">TonB box</keyword>
<evidence type="ECO:0000256" key="12">
    <source>
        <dbReference type="RuleBase" id="RU003357"/>
    </source>
</evidence>
<gene>
    <name evidence="15" type="ORF">BBC0122_019380</name>
</gene>
<proteinExistence type="inferred from homology"/>
<comment type="similarity">
    <text evidence="11 12">Belongs to the TonB-dependent receptor family.</text>
</comment>
<dbReference type="CDD" id="cd01347">
    <property type="entry name" value="ligand_gated_channel"/>
    <property type="match status" value="1"/>
</dbReference>
<keyword evidence="7" id="KW-0406">Ion transport</keyword>
<evidence type="ECO:0000256" key="6">
    <source>
        <dbReference type="ARBA" id="ARBA00023004"/>
    </source>
</evidence>
<dbReference type="EMBL" id="CP015625">
    <property type="protein sequence ID" value="AQT48031.1"/>
    <property type="molecule type" value="Genomic_DNA"/>
</dbReference>
<sequence>MFSIIKTDGYGSLGFCIIALSIGSFSMQSHAQETVELDKIVITSAKRAQNISNYDGSVSVIESQSLNDNGIASVDDLQKVFPDLYATTRGNRIYSNYTIRGLYSADFFNPTVQVYVDGAPQSPSALSRNLYDVERIEFLRGPQGTLYGGNAFGGVINIITKKPVKNRFYISATGSPQIPSGEFGGTLALLPDQLFLDFAGNYDYFSGDIDDITTGDKRINGSETGFGRFGIRFTPTDKNFDFSMNYAKERLKSREELYVKKDGVKDRKYESGFYGERPLLRRDVVDASAIFNAYLDDFTFTSITAYQDSDVARDFSAGFDTRYLWPQDEEMFSQELRVNYKGDNIDALAGLWYSRENFNGKKNAVAPYYGFSHNHVRSYSRAAFGEVTYHVTNKLDLTGGLRISHDKSSIDAMRLDSYQTGMGFDFDNNADFNSYQPKFSIGYQLNDAVRLFTVISKGYKPGNFNHSISSMLDANPYDPEQAWNYEIGMRSSLFDNSLDLAVSLYRVHSDDKQIYVGLLGQQYIRNVGKADSTGIEVESEWRATNRLTLAGNASLGRFEFTDFTDPDSGLVYDGNRIPYAPDFKGNMNLGYIINEELWNGVLTANISAHYTSKVYFDEANHVEQNAFTTFDASLDFAKVNGLTARLFVQNIADKSYKSYAYDNGRFEMATLGNGRSYGVSLHKEF</sequence>